<dbReference type="GO" id="GO:0000166">
    <property type="term" value="F:nucleotide binding"/>
    <property type="evidence" value="ECO:0007669"/>
    <property type="project" value="InterPro"/>
</dbReference>
<evidence type="ECO:0000313" key="4">
    <source>
        <dbReference type="Proteomes" id="UP000005307"/>
    </source>
</evidence>
<dbReference type="STRING" id="391626.OAN307_c42560"/>
<dbReference type="Gene3D" id="3.30.360.10">
    <property type="entry name" value="Dihydrodipicolinate Reductase, domain 2"/>
    <property type="match status" value="1"/>
</dbReference>
<organism evidence="3 4">
    <name type="scientific">Octadecabacter antarcticus 307</name>
    <dbReference type="NCBI Taxonomy" id="391626"/>
    <lineage>
        <taxon>Bacteria</taxon>
        <taxon>Pseudomonadati</taxon>
        <taxon>Pseudomonadota</taxon>
        <taxon>Alphaproteobacteria</taxon>
        <taxon>Rhodobacterales</taxon>
        <taxon>Roseobacteraceae</taxon>
        <taxon>Octadecabacter</taxon>
    </lineage>
</organism>
<dbReference type="eggNOG" id="COG0673">
    <property type="taxonomic scope" value="Bacteria"/>
</dbReference>
<feature type="domain" description="Gfo/Idh/MocA-like oxidoreductase N-terminal" evidence="1">
    <location>
        <begin position="5"/>
        <end position="130"/>
    </location>
</feature>
<reference evidence="3 4" key="1">
    <citation type="journal article" date="2013" name="PLoS ONE">
        <title>Poles Apart: Arctic and Antarctic Octadecabacter strains Share High Genome Plasticity and a New Type of Xanthorhodopsin.</title>
        <authorList>
            <person name="Vollmers J."/>
            <person name="Voget S."/>
            <person name="Dietrich S."/>
            <person name="Gollnow K."/>
            <person name="Smits M."/>
            <person name="Meyer K."/>
            <person name="Brinkhoff T."/>
            <person name="Simon M."/>
            <person name="Daniel R."/>
        </authorList>
    </citation>
    <scope>NUCLEOTIDE SEQUENCE [LARGE SCALE GENOMIC DNA]</scope>
    <source>
        <strain evidence="3 4">307</strain>
    </source>
</reference>
<dbReference type="HOGENOM" id="CLU_023194_17_1_5"/>
<dbReference type="InterPro" id="IPR036291">
    <property type="entry name" value="NAD(P)-bd_dom_sf"/>
</dbReference>
<keyword evidence="4" id="KW-1185">Reference proteome</keyword>
<feature type="domain" description="GFO/IDH/MocA-like oxidoreductase" evidence="2">
    <location>
        <begin position="142"/>
        <end position="271"/>
    </location>
</feature>
<dbReference type="PANTHER" id="PTHR43708:SF3">
    <property type="entry name" value="OXIDOREDUCTASE"/>
    <property type="match status" value="1"/>
</dbReference>
<accession>M9RD16</accession>
<dbReference type="SUPFAM" id="SSF51735">
    <property type="entry name" value="NAD(P)-binding Rossmann-fold domains"/>
    <property type="match status" value="1"/>
</dbReference>
<dbReference type="RefSeq" id="WP_015501574.1">
    <property type="nucleotide sequence ID" value="NC_020911.1"/>
</dbReference>
<name>M9RD16_9RHOB</name>
<dbReference type="KEGG" id="oat:OAN307_c42560"/>
<evidence type="ECO:0000313" key="3">
    <source>
        <dbReference type="EMBL" id="AGI69653.1"/>
    </source>
</evidence>
<evidence type="ECO:0000259" key="1">
    <source>
        <dbReference type="Pfam" id="PF01408"/>
    </source>
</evidence>
<proteinExistence type="predicted"/>
<dbReference type="EMBL" id="CP003740">
    <property type="protein sequence ID" value="AGI69653.1"/>
    <property type="molecule type" value="Genomic_DNA"/>
</dbReference>
<dbReference type="Proteomes" id="UP000005307">
    <property type="component" value="Chromosome"/>
</dbReference>
<dbReference type="InterPro" id="IPR000683">
    <property type="entry name" value="Gfo/Idh/MocA-like_OxRdtase_N"/>
</dbReference>
<dbReference type="Gene3D" id="3.40.50.720">
    <property type="entry name" value="NAD(P)-binding Rossmann-like Domain"/>
    <property type="match status" value="1"/>
</dbReference>
<sequence>MALLKLGMVGGGQGAFIGGVHRMASRLDGCFELVAGAFASDPARAHASAEILGVSADRSYADYREMATAEAARPDGIDAVSIVTPNHLHGPIAEAFLAQDINVICDKPMTATLAQARSLMLAAEASKGHFFLTHNYTGYPMIRQAQQMVSEGALGNIRIVEANYLQDWLSEAPAPDNKQAAWRTDPAQSGGGAIGDIGTHAYNLACFVTGLRTTRLNATLQAHVAGRTVDDDARVTLQFDGGARGHIWASQVAVGNENNLTLAIYGTKGSIKWAQENPNILLFTKLGDAPQMITRGGVAAHPSAAAVTRIPAGHPEGYLEAFATLYREAAEVIAANSEPTRKSAVIGIKQGLDGMRFVDACQRSSDDGGAWIAL</sequence>
<dbReference type="InterPro" id="IPR051317">
    <property type="entry name" value="Gfo/Idh/MocA_oxidoreduct"/>
</dbReference>
<evidence type="ECO:0000259" key="2">
    <source>
        <dbReference type="Pfam" id="PF22725"/>
    </source>
</evidence>
<dbReference type="SUPFAM" id="SSF55347">
    <property type="entry name" value="Glyceraldehyde-3-phosphate dehydrogenase-like, C-terminal domain"/>
    <property type="match status" value="1"/>
</dbReference>
<dbReference type="InterPro" id="IPR055170">
    <property type="entry name" value="GFO_IDH_MocA-like_dom"/>
</dbReference>
<protein>
    <submittedName>
        <fullName evidence="3">Putative oxidoreductase</fullName>
    </submittedName>
</protein>
<dbReference type="Pfam" id="PF22725">
    <property type="entry name" value="GFO_IDH_MocA_C3"/>
    <property type="match status" value="1"/>
</dbReference>
<dbReference type="PANTHER" id="PTHR43708">
    <property type="entry name" value="CONSERVED EXPRESSED OXIDOREDUCTASE (EUROFUNG)"/>
    <property type="match status" value="1"/>
</dbReference>
<dbReference type="AlphaFoldDB" id="M9RD16"/>
<dbReference type="Pfam" id="PF01408">
    <property type="entry name" value="GFO_IDH_MocA"/>
    <property type="match status" value="1"/>
</dbReference>
<dbReference type="OrthoDB" id="9815825at2"/>
<gene>
    <name evidence="3" type="ORF">OAN307_c42560</name>
</gene>